<dbReference type="GO" id="GO:0016491">
    <property type="term" value="F:oxidoreductase activity"/>
    <property type="evidence" value="ECO:0007669"/>
    <property type="project" value="UniProtKB-KW"/>
</dbReference>
<organism evidence="3 4">
    <name type="scientific">Polarella glacialis</name>
    <name type="common">Dinoflagellate</name>
    <dbReference type="NCBI Taxonomy" id="89957"/>
    <lineage>
        <taxon>Eukaryota</taxon>
        <taxon>Sar</taxon>
        <taxon>Alveolata</taxon>
        <taxon>Dinophyceae</taxon>
        <taxon>Suessiales</taxon>
        <taxon>Suessiaceae</taxon>
        <taxon>Polarella</taxon>
    </lineage>
</organism>
<reference evidence="3" key="1">
    <citation type="submission" date="2021-02" db="EMBL/GenBank/DDBJ databases">
        <authorList>
            <person name="Dougan E. K."/>
            <person name="Rhodes N."/>
            <person name="Thang M."/>
            <person name="Chan C."/>
        </authorList>
    </citation>
    <scope>NUCLEOTIDE SEQUENCE</scope>
</reference>
<feature type="region of interest" description="Disordered" evidence="2">
    <location>
        <begin position="113"/>
        <end position="133"/>
    </location>
</feature>
<feature type="compositionally biased region" description="Polar residues" evidence="2">
    <location>
        <begin position="453"/>
        <end position="469"/>
    </location>
</feature>
<protein>
    <recommendedName>
        <fullName evidence="5">Methylenetetrahydrofolate reductase (NAD(P)H)</fullName>
    </recommendedName>
</protein>
<dbReference type="Proteomes" id="UP000654075">
    <property type="component" value="Unassembled WGS sequence"/>
</dbReference>
<evidence type="ECO:0000313" key="4">
    <source>
        <dbReference type="Proteomes" id="UP000654075"/>
    </source>
</evidence>
<dbReference type="Gene3D" id="3.20.20.220">
    <property type="match status" value="1"/>
</dbReference>
<gene>
    <name evidence="3" type="ORF">PGLA1383_LOCUS2221</name>
</gene>
<proteinExistence type="predicted"/>
<feature type="compositionally biased region" description="Low complexity" evidence="2">
    <location>
        <begin position="440"/>
        <end position="452"/>
    </location>
</feature>
<dbReference type="OrthoDB" id="444346at2759"/>
<keyword evidence="1" id="KW-0560">Oxidoreductase</keyword>
<dbReference type="AlphaFoldDB" id="A0A813D5Q8"/>
<evidence type="ECO:0000256" key="2">
    <source>
        <dbReference type="SAM" id="MobiDB-lite"/>
    </source>
</evidence>
<keyword evidence="4" id="KW-1185">Reference proteome</keyword>
<dbReference type="EMBL" id="CAJNNV010000650">
    <property type="protein sequence ID" value="CAE8583237.1"/>
    <property type="molecule type" value="Genomic_DNA"/>
</dbReference>
<feature type="compositionally biased region" description="Low complexity" evidence="2">
    <location>
        <begin position="121"/>
        <end position="132"/>
    </location>
</feature>
<accession>A0A813D5Q8</accession>
<comment type="caution">
    <text evidence="3">The sequence shown here is derived from an EMBL/GenBank/DDBJ whole genome shotgun (WGS) entry which is preliminary data.</text>
</comment>
<sequence length="533" mass="56188">MSPGCFGGHLRVGRRFSALSGLGLIAMLGLSLRDAVTAVTGVTRCRLSAACPAKRVASKRSVCPFPVGRVSDRCFATSLQASGVRSGLEGREVQSRTPLGRRLRELGETLAVEITPDPTQSTGSTSSSSSGSALQRAHSQLAASCRLQPGSPVFVNMVQTSHGHFQDVVATSSALHAEGFAPVPHVPVSRFSSAAEFEGVLAQLREAGARELLLIGGNDLAARGQAGALWYQGGAAGLLEAEAPAMRQIGFERVAIAGHPDGLAGLNWDEEASAKTLLRKARLVLAAGLDVVVATQFCFDPRRLLLWLRKTRAAMKELQEDFPDGPSKRSRVIFRIGMPGPTPLKKLLRIAKLCEVPSRCLQPSAFDLVVGSAGRATLADLERAAGHLGLATSPDCHPDLRLRELFARHASPADEHLGRHELALLLAEYAEAESKLADVRASSTSDPSRASSLGPSVSGPSAFVTSATSDGEAVDRLVSPEDILLSLAAHCEQEGIPSGEITALIFPFGGLPHSLEMAGGLRNGSWPPQRSKL</sequence>
<evidence type="ECO:0000313" key="3">
    <source>
        <dbReference type="EMBL" id="CAE8583237.1"/>
    </source>
</evidence>
<evidence type="ECO:0008006" key="5">
    <source>
        <dbReference type="Google" id="ProtNLM"/>
    </source>
</evidence>
<feature type="region of interest" description="Disordered" evidence="2">
    <location>
        <begin position="440"/>
        <end position="471"/>
    </location>
</feature>
<evidence type="ECO:0000256" key="1">
    <source>
        <dbReference type="ARBA" id="ARBA00023002"/>
    </source>
</evidence>
<name>A0A813D5Q8_POLGL</name>
<dbReference type="SUPFAM" id="SSF51730">
    <property type="entry name" value="FAD-linked oxidoreductase"/>
    <property type="match status" value="1"/>
</dbReference>
<dbReference type="InterPro" id="IPR029041">
    <property type="entry name" value="FAD-linked_oxidoreductase-like"/>
</dbReference>